<dbReference type="AlphaFoldDB" id="A0A177F411"/>
<gene>
    <name evidence="2" type="ORF">AYO21_06733</name>
</gene>
<dbReference type="OrthoDB" id="4132742at2759"/>
<reference evidence="2 3" key="1">
    <citation type="submission" date="2016-03" db="EMBL/GenBank/DDBJ databases">
        <title>Draft genome sequence of the Fonsecaea monophora CBS 269.37.</title>
        <authorList>
            <person name="Bombassaro A."/>
            <person name="Vinicius W.A."/>
            <person name="De Hoog S."/>
            <person name="Sun J."/>
            <person name="Souza E.M."/>
            <person name="Raittz R.T."/>
            <person name="Costa F."/>
            <person name="Leao A.C."/>
            <person name="Tadra-Sfeir M.Z."/>
            <person name="Baura V."/>
            <person name="Balsanelli E."/>
            <person name="Pedrosa F.O."/>
            <person name="Moreno L.F."/>
            <person name="Steffens M.B."/>
            <person name="Xi L."/>
            <person name="Bocca A.L."/>
            <person name="Felipe M.S."/>
            <person name="Teixeira M."/>
            <person name="Telles Filho F.Q."/>
            <person name="Azevedo C.M."/>
            <person name="Gomes R."/>
            <person name="Vicente V.A."/>
        </authorList>
    </citation>
    <scope>NUCLEOTIDE SEQUENCE [LARGE SCALE GENOMIC DNA]</scope>
    <source>
        <strain evidence="2 3">CBS 269.37</strain>
    </source>
</reference>
<protein>
    <recommendedName>
        <fullName evidence="1">Aminoglycoside phosphotransferase domain-containing protein</fullName>
    </recommendedName>
</protein>
<dbReference type="Pfam" id="PF01636">
    <property type="entry name" value="APH"/>
    <property type="match status" value="1"/>
</dbReference>
<proteinExistence type="predicted"/>
<dbReference type="GeneID" id="34601891"/>
<organism evidence="2 3">
    <name type="scientific">Fonsecaea monophora</name>
    <dbReference type="NCBI Taxonomy" id="254056"/>
    <lineage>
        <taxon>Eukaryota</taxon>
        <taxon>Fungi</taxon>
        <taxon>Dikarya</taxon>
        <taxon>Ascomycota</taxon>
        <taxon>Pezizomycotina</taxon>
        <taxon>Eurotiomycetes</taxon>
        <taxon>Chaetothyriomycetidae</taxon>
        <taxon>Chaetothyriales</taxon>
        <taxon>Herpotrichiellaceae</taxon>
        <taxon>Fonsecaea</taxon>
    </lineage>
</organism>
<accession>A0A177F411</accession>
<feature type="domain" description="Aminoglycoside phosphotransferase" evidence="1">
    <location>
        <begin position="58"/>
        <end position="290"/>
    </location>
</feature>
<dbReference type="Proteomes" id="UP000077002">
    <property type="component" value="Unassembled WGS sequence"/>
</dbReference>
<dbReference type="InterPro" id="IPR051678">
    <property type="entry name" value="AGP_Transferase"/>
</dbReference>
<dbReference type="SUPFAM" id="SSF56112">
    <property type="entry name" value="Protein kinase-like (PK-like)"/>
    <property type="match status" value="1"/>
</dbReference>
<evidence type="ECO:0000313" key="2">
    <source>
        <dbReference type="EMBL" id="OAG39013.1"/>
    </source>
</evidence>
<dbReference type="InterPro" id="IPR002575">
    <property type="entry name" value="Aminoglycoside_PTrfase"/>
</dbReference>
<dbReference type="PANTHER" id="PTHR21310">
    <property type="entry name" value="AMINOGLYCOSIDE PHOSPHOTRANSFERASE-RELATED-RELATED"/>
    <property type="match status" value="1"/>
</dbReference>
<dbReference type="EMBL" id="LVKK01000048">
    <property type="protein sequence ID" value="OAG39013.1"/>
    <property type="molecule type" value="Genomic_DNA"/>
</dbReference>
<sequence>MQFDHVAEEQQEKNFTLWVQALLRKSPEYLAMHLAPIHHPGKPTAACLWKNGSFNICYRVKYEDGFNAIVRFAAFGRTIHRREKVDNEVVTMKYLARYTSIPVQDVLGSGTCGAGPYIVMSFVEGAPLAEFLKDRHQKGRPVLNPRLSDRVLKRAYREMAKLILELSKPEFQYIGALRQSEANFSVTSRPVTFNMNELATSANLPPQAFPTQVFESAPDFFTSHANQHISPTPAPACLFRNIAQGISTERRNGTFRLYCDDFRPSNVLIDLQNLNVTGVVDWEFTYAAPAEFTYIAPWWLLLQTPEDWESDLRAFLERFMPRFRVFIEALRECEEGSSNEGDDAAVVPQRLSTRMERSLESGLFWVCLAAKHSSMFDEIYHGPITTMEDRLGLLTKDERHSLDELVRIKLEHIVEGPPDTHYTVDDLMGL</sequence>
<dbReference type="PANTHER" id="PTHR21310:SF37">
    <property type="entry name" value="AMINOGLYCOSIDE PHOSPHOTRANSFERASE DOMAIN-CONTAINING PROTEIN"/>
    <property type="match status" value="1"/>
</dbReference>
<dbReference type="InterPro" id="IPR011009">
    <property type="entry name" value="Kinase-like_dom_sf"/>
</dbReference>
<name>A0A177F411_9EURO</name>
<evidence type="ECO:0000313" key="3">
    <source>
        <dbReference type="Proteomes" id="UP000077002"/>
    </source>
</evidence>
<comment type="caution">
    <text evidence="2">The sequence shown here is derived from an EMBL/GenBank/DDBJ whole genome shotgun (WGS) entry which is preliminary data.</text>
</comment>
<keyword evidence="3" id="KW-1185">Reference proteome</keyword>
<evidence type="ECO:0000259" key="1">
    <source>
        <dbReference type="Pfam" id="PF01636"/>
    </source>
</evidence>
<dbReference type="RefSeq" id="XP_022510965.1">
    <property type="nucleotide sequence ID" value="XM_022656692.1"/>
</dbReference>